<feature type="domain" description="BRCT" evidence="2">
    <location>
        <begin position="1309"/>
        <end position="1421"/>
    </location>
</feature>
<dbReference type="CDD" id="cd17716">
    <property type="entry name" value="BRCT_microcephalin_rpt1"/>
    <property type="match status" value="1"/>
</dbReference>
<protein>
    <recommendedName>
        <fullName evidence="2">BRCT domain-containing protein</fullName>
    </recommendedName>
</protein>
<dbReference type="EMBL" id="LHQQ01000128">
    <property type="protein sequence ID" value="KOS41575.1"/>
    <property type="molecule type" value="Genomic_DNA"/>
</dbReference>
<feature type="region of interest" description="Disordered" evidence="1">
    <location>
        <begin position="1"/>
        <end position="298"/>
    </location>
</feature>
<evidence type="ECO:0000313" key="3">
    <source>
        <dbReference type="EMBL" id="KOS41575.1"/>
    </source>
</evidence>
<feature type="region of interest" description="Disordered" evidence="1">
    <location>
        <begin position="849"/>
        <end position="914"/>
    </location>
</feature>
<feature type="region of interest" description="Disordered" evidence="1">
    <location>
        <begin position="1043"/>
        <end position="1091"/>
    </location>
</feature>
<feature type="region of interest" description="Disordered" evidence="1">
    <location>
        <begin position="501"/>
        <end position="536"/>
    </location>
</feature>
<dbReference type="PROSITE" id="PS50172">
    <property type="entry name" value="BRCT"/>
    <property type="match status" value="1"/>
</dbReference>
<accession>A0A0M9WED5</accession>
<feature type="compositionally biased region" description="Low complexity" evidence="1">
    <location>
        <begin position="459"/>
        <end position="475"/>
    </location>
</feature>
<proteinExistence type="predicted"/>
<feature type="compositionally biased region" description="Polar residues" evidence="1">
    <location>
        <begin position="1077"/>
        <end position="1091"/>
    </location>
</feature>
<gene>
    <name evidence="3" type="ORF">ACN38_g7566</name>
</gene>
<dbReference type="PANTHER" id="PTHR14625:SF3">
    <property type="entry name" value="MICROCEPHALIN"/>
    <property type="match status" value="1"/>
</dbReference>
<feature type="compositionally biased region" description="Basic and acidic residues" evidence="1">
    <location>
        <begin position="89"/>
        <end position="99"/>
    </location>
</feature>
<evidence type="ECO:0000256" key="1">
    <source>
        <dbReference type="SAM" id="MobiDB-lite"/>
    </source>
</evidence>
<reference evidence="3 4" key="1">
    <citation type="submission" date="2015-08" db="EMBL/GenBank/DDBJ databases">
        <title>Genome sequencing of Penicillium nordicum.</title>
        <authorList>
            <person name="Nguyen H.D."/>
            <person name="Seifert K.A."/>
        </authorList>
    </citation>
    <scope>NUCLEOTIDE SEQUENCE [LARGE SCALE GENOMIC DNA]</scope>
    <source>
        <strain evidence="3 4">DAOMC 185683</strain>
    </source>
</reference>
<name>A0A0M9WED5_9EURO</name>
<dbReference type="GO" id="GO:0000278">
    <property type="term" value="P:mitotic cell cycle"/>
    <property type="evidence" value="ECO:0007669"/>
    <property type="project" value="TreeGrafter"/>
</dbReference>
<dbReference type="InterPro" id="IPR036420">
    <property type="entry name" value="BRCT_dom_sf"/>
</dbReference>
<feature type="compositionally biased region" description="Low complexity" evidence="1">
    <location>
        <begin position="1226"/>
        <end position="1237"/>
    </location>
</feature>
<feature type="region of interest" description="Disordered" evidence="1">
    <location>
        <begin position="401"/>
        <end position="484"/>
    </location>
</feature>
<feature type="compositionally biased region" description="Polar residues" evidence="1">
    <location>
        <begin position="100"/>
        <end position="114"/>
    </location>
</feature>
<feature type="region of interest" description="Disordered" evidence="1">
    <location>
        <begin position="1526"/>
        <end position="1567"/>
    </location>
</feature>
<feature type="compositionally biased region" description="Low complexity" evidence="1">
    <location>
        <begin position="1256"/>
        <end position="1268"/>
    </location>
</feature>
<dbReference type="InterPro" id="IPR022047">
    <property type="entry name" value="Microcephalin-like"/>
</dbReference>
<dbReference type="STRING" id="229535.A0A0M9WED5"/>
<feature type="region of interest" description="Disordered" evidence="1">
    <location>
        <begin position="1452"/>
        <end position="1502"/>
    </location>
</feature>
<dbReference type="InterPro" id="IPR001357">
    <property type="entry name" value="BRCT_dom"/>
</dbReference>
<feature type="compositionally biased region" description="Low complexity" evidence="1">
    <location>
        <begin position="401"/>
        <end position="412"/>
    </location>
</feature>
<feature type="compositionally biased region" description="Polar residues" evidence="1">
    <location>
        <begin position="174"/>
        <end position="193"/>
    </location>
</feature>
<feature type="compositionally biased region" description="Polar residues" evidence="1">
    <location>
        <begin position="369"/>
        <end position="379"/>
    </location>
</feature>
<feature type="compositionally biased region" description="Acidic residues" evidence="1">
    <location>
        <begin position="867"/>
        <end position="891"/>
    </location>
</feature>
<evidence type="ECO:0000259" key="2">
    <source>
        <dbReference type="PROSITE" id="PS50172"/>
    </source>
</evidence>
<dbReference type="SUPFAM" id="SSF52113">
    <property type="entry name" value="BRCT domain"/>
    <property type="match status" value="1"/>
</dbReference>
<sequence>MARAAVIPQSPAKRVARTSTKSTAAADAKKKAPRRAAPAPRTATPALDAESDDELGFITSKPTKPTARPPGRPTVKPKVTPTVTARGRKASESLADKPKPQNNAAENQLGQQTEAPKKRVGRPRKSPLPTEAAETKPEAAPKTRGRPRSATTAKAPPAQTVATSRRTRAAIDTANDTKSNQIKIATNSTTMRSNLLRGPAKKKTVKFQDVSDSEAEEPEVPAAGRRRVATKGTDDGKAGLRATPVRKPVTTGTRGRKPAAAKKETTKPLSPKKAKQVAKSLSAYASSDGEDDELNTIKDDTKDPVRLVVHSPVKHSLETTGLSSPVRRINFTPKKASSFMDENGEPKLPTPKHGSDGVGLSSPVRKINFTPNRSQNTVADNGHLALPPGNSVIFSDSMIMSSPARRPAPSSPFQFSMRETPNRGGSLFGGSVNPISAPDFTPGRTSPLKMSPKKGYLGASFSQSPSKDSASAAPARTPLFQSPAKRIASPFKNSIFSAHASVAPSNPIDNDGTPSKTVEFSQSTTPGSSPRDSLPGQAAFEKDTEMVEDVARDIFGIELSSDGKASSVSPIQEGIATSEVARDPFNDENTDSLSAEVEVEGDSDLEEDEYPQDQLQSEYEEPETICFDAMEEANMAAENLYDEEPEEDSAPGAIEQVEDQVQFDREEADTICFDAMEDAQLTAHDLHNQQVQEASDLEESELEYEELDTVCFDTMEDAQFAADDLHDQQVQEVSELEEDEDLHDESEFEYEEADTVCFDAMEDAQLAPHDLHDQQVQEVSDLEESEFEYEELDTVCFDTMEDAQFAADDLHDQQVQEVPELEEGEDLHDESEFEYEEADTVCFDTMEDAHRAENDLYDEQGQAGGSDMEDTDSPEDELAVLEREIEEESQDVQEATQQPEEEGQVMSEQSDMEDTESILEFATISPKPASPHENNHAEDIATPVQRTQSIALPQSSPTGGESTPLALNCPANSENDHDSTLDAKNANNVIIDAPLHEENSWTPNTQVDSPATMAPSLFNSPSVIDQCQSPAEGSLGLTPLAQKFGRWEQNTPSQARSLRPRRRGVFSLVGPLDRTNTESPTKPESVSYPNLSKSPLANTPSLFAQLPLQPQRACISPGYEQSPRPSSIYEDHQIIESPKKSTDIFEDPDSETIELEHSSTAEVPQDQGQESHLLDDKENCGPILPSTPMKAQFQPDDLHTIHTVSKVPLKAEGDVSPLKLSRKRGLSLSSTSPTRSSPRVRKPTFMALNDTAPILSPSRKSPRVSRSPTPKRRSITGRRSSVKAPMMAAPGTSVAIASPAKKARRSISTEQKALHGAVVHVDVHTTEGEDASGIFVELLQQMGARCVKSWSWNPHSSLSPVDGAEPKDLRVGITHVVYKDGGLRTIEKVKKAAGLVKCVGVGWVLDCERENQWLDETPYAVDSSIIPRGGAKRRKSMEPRALSNVNGTLVRISESPAPSAGGRRSGVNPGAVEGFRKITPPTHQPMPSTPPQQSSADSYQFPATPGYNFANLDAIGMSPATPGFLGNRSKLVQQSCPPKQSNRGLFPSAKPASIMLDEGQDEESRRQRRFRMEAARRKSLVYKPAVASPLVP</sequence>
<feature type="compositionally biased region" description="Acidic residues" evidence="1">
    <location>
        <begin position="597"/>
        <end position="611"/>
    </location>
</feature>
<feature type="compositionally biased region" description="Low complexity" evidence="1">
    <location>
        <begin position="73"/>
        <end position="84"/>
    </location>
</feature>
<dbReference type="Proteomes" id="UP000037696">
    <property type="component" value="Unassembled WGS sequence"/>
</dbReference>
<comment type="caution">
    <text evidence="3">The sequence shown here is derived from an EMBL/GenBank/DDBJ whole genome shotgun (WGS) entry which is preliminary data.</text>
</comment>
<keyword evidence="4" id="KW-1185">Reference proteome</keyword>
<dbReference type="PANTHER" id="PTHR14625">
    <property type="entry name" value="MICROCEPHALIN"/>
    <property type="match status" value="1"/>
</dbReference>
<feature type="region of interest" description="Disordered" evidence="1">
    <location>
        <begin position="561"/>
        <end position="619"/>
    </location>
</feature>
<feature type="compositionally biased region" description="Polar residues" evidence="1">
    <location>
        <begin position="1530"/>
        <end position="1543"/>
    </location>
</feature>
<dbReference type="Gene3D" id="3.40.50.10190">
    <property type="entry name" value="BRCT domain"/>
    <property type="match status" value="1"/>
</dbReference>
<feature type="compositionally biased region" description="Polar residues" evidence="1">
    <location>
        <begin position="503"/>
        <end position="531"/>
    </location>
</feature>
<dbReference type="OrthoDB" id="2384350at2759"/>
<feature type="compositionally biased region" description="Low complexity" evidence="1">
    <location>
        <begin position="35"/>
        <end position="46"/>
    </location>
</feature>
<feature type="compositionally biased region" description="Low complexity" evidence="1">
    <location>
        <begin position="17"/>
        <end position="26"/>
    </location>
</feature>
<evidence type="ECO:0000313" key="4">
    <source>
        <dbReference type="Proteomes" id="UP000037696"/>
    </source>
</evidence>
<feature type="region of interest" description="Disordered" evidence="1">
    <location>
        <begin position="1215"/>
        <end position="1288"/>
    </location>
</feature>
<organism evidence="3 4">
    <name type="scientific">Penicillium nordicum</name>
    <dbReference type="NCBI Taxonomy" id="229535"/>
    <lineage>
        <taxon>Eukaryota</taxon>
        <taxon>Fungi</taxon>
        <taxon>Dikarya</taxon>
        <taxon>Ascomycota</taxon>
        <taxon>Pezizomycotina</taxon>
        <taxon>Eurotiomycetes</taxon>
        <taxon>Eurotiomycetidae</taxon>
        <taxon>Eurotiales</taxon>
        <taxon>Aspergillaceae</taxon>
        <taxon>Penicillium</taxon>
    </lineage>
</organism>
<feature type="region of interest" description="Disordered" evidence="1">
    <location>
        <begin position="335"/>
        <end position="386"/>
    </location>
</feature>